<evidence type="ECO:0000256" key="4">
    <source>
        <dbReference type="ARBA" id="ARBA00022759"/>
    </source>
</evidence>
<keyword evidence="4" id="KW-0255">Endonuclease</keyword>
<dbReference type="CDD" id="cd09274">
    <property type="entry name" value="RNase_HI_RT_Ty3"/>
    <property type="match status" value="1"/>
</dbReference>
<dbReference type="OrthoDB" id="1306278at2759"/>
<dbReference type="EMBL" id="BSYR01000035">
    <property type="protein sequence ID" value="GMJ02151.1"/>
    <property type="molecule type" value="Genomic_DNA"/>
</dbReference>
<organism evidence="8 9">
    <name type="scientific">Hibiscus trionum</name>
    <name type="common">Flower of an hour</name>
    <dbReference type="NCBI Taxonomy" id="183268"/>
    <lineage>
        <taxon>Eukaryota</taxon>
        <taxon>Viridiplantae</taxon>
        <taxon>Streptophyta</taxon>
        <taxon>Embryophyta</taxon>
        <taxon>Tracheophyta</taxon>
        <taxon>Spermatophyta</taxon>
        <taxon>Magnoliopsida</taxon>
        <taxon>eudicotyledons</taxon>
        <taxon>Gunneridae</taxon>
        <taxon>Pentapetalae</taxon>
        <taxon>rosids</taxon>
        <taxon>malvids</taxon>
        <taxon>Malvales</taxon>
        <taxon>Malvaceae</taxon>
        <taxon>Malvoideae</taxon>
        <taxon>Hibiscus</taxon>
    </lineage>
</organism>
<evidence type="ECO:0000313" key="9">
    <source>
        <dbReference type="Proteomes" id="UP001165190"/>
    </source>
</evidence>
<feature type="domain" description="Reverse transcriptase RNase H-like" evidence="7">
    <location>
        <begin position="36"/>
        <end position="135"/>
    </location>
</feature>
<protein>
    <recommendedName>
        <fullName evidence="7">Reverse transcriptase RNase H-like domain-containing protein</fullName>
    </recommendedName>
</protein>
<dbReference type="InterPro" id="IPR050951">
    <property type="entry name" value="Retrovirus_Pol_polyprotein"/>
</dbReference>
<dbReference type="Pfam" id="PF17917">
    <property type="entry name" value="RT_RNaseH"/>
    <property type="match status" value="1"/>
</dbReference>
<accession>A0A9W7ITL4</accession>
<comment type="caution">
    <text evidence="8">The sequence shown here is derived from an EMBL/GenBank/DDBJ whole genome shotgun (WGS) entry which is preliminary data.</text>
</comment>
<dbReference type="GO" id="GO:0003964">
    <property type="term" value="F:RNA-directed DNA polymerase activity"/>
    <property type="evidence" value="ECO:0007669"/>
    <property type="project" value="UniProtKB-KW"/>
</dbReference>
<dbReference type="Proteomes" id="UP001165190">
    <property type="component" value="Unassembled WGS sequence"/>
</dbReference>
<evidence type="ECO:0000256" key="5">
    <source>
        <dbReference type="ARBA" id="ARBA00022801"/>
    </source>
</evidence>
<gene>
    <name evidence="8" type="ORF">HRI_003884200</name>
</gene>
<dbReference type="InterPro" id="IPR043502">
    <property type="entry name" value="DNA/RNA_pol_sf"/>
</dbReference>
<proteinExistence type="predicted"/>
<dbReference type="PANTHER" id="PTHR37984">
    <property type="entry name" value="PROTEIN CBG26694"/>
    <property type="match status" value="1"/>
</dbReference>
<dbReference type="AlphaFoldDB" id="A0A9W7ITL4"/>
<keyword evidence="6" id="KW-0695">RNA-directed DNA polymerase</keyword>
<evidence type="ECO:0000313" key="8">
    <source>
        <dbReference type="EMBL" id="GMJ02151.1"/>
    </source>
</evidence>
<dbReference type="SUPFAM" id="SSF56672">
    <property type="entry name" value="DNA/RNA polymerases"/>
    <property type="match status" value="1"/>
</dbReference>
<evidence type="ECO:0000256" key="2">
    <source>
        <dbReference type="ARBA" id="ARBA00022695"/>
    </source>
</evidence>
<dbReference type="Gene3D" id="3.10.10.10">
    <property type="entry name" value="HIV Type 1 Reverse Transcriptase, subunit A, domain 1"/>
    <property type="match status" value="1"/>
</dbReference>
<reference evidence="8" key="1">
    <citation type="submission" date="2023-05" db="EMBL/GenBank/DDBJ databases">
        <title>Genome and transcriptome analyses reveal genes involved in the formation of fine ridges on petal epidermal cells in Hibiscus trionum.</title>
        <authorList>
            <person name="Koshimizu S."/>
            <person name="Masuda S."/>
            <person name="Ishii T."/>
            <person name="Shirasu K."/>
            <person name="Hoshino A."/>
            <person name="Arita M."/>
        </authorList>
    </citation>
    <scope>NUCLEOTIDE SEQUENCE</scope>
    <source>
        <strain evidence="8">Hamamatsu line</strain>
    </source>
</reference>
<keyword evidence="1" id="KW-0808">Transferase</keyword>
<evidence type="ECO:0000256" key="1">
    <source>
        <dbReference type="ARBA" id="ARBA00022679"/>
    </source>
</evidence>
<dbReference type="PANTHER" id="PTHR37984:SF5">
    <property type="entry name" value="PROTEIN NYNRIN-LIKE"/>
    <property type="match status" value="1"/>
</dbReference>
<keyword evidence="5" id="KW-0378">Hydrolase</keyword>
<dbReference type="GO" id="GO:0016787">
    <property type="term" value="F:hydrolase activity"/>
    <property type="evidence" value="ECO:0007669"/>
    <property type="project" value="UniProtKB-KW"/>
</dbReference>
<dbReference type="Gene3D" id="3.10.20.370">
    <property type="match status" value="1"/>
</dbReference>
<dbReference type="GO" id="GO:0004519">
    <property type="term" value="F:endonuclease activity"/>
    <property type="evidence" value="ECO:0007669"/>
    <property type="project" value="UniProtKB-KW"/>
</dbReference>
<evidence type="ECO:0000256" key="6">
    <source>
        <dbReference type="ARBA" id="ARBA00022918"/>
    </source>
</evidence>
<keyword evidence="9" id="KW-1185">Reference proteome</keyword>
<evidence type="ECO:0000259" key="7">
    <source>
        <dbReference type="Pfam" id="PF17917"/>
    </source>
</evidence>
<keyword evidence="3" id="KW-0540">Nuclease</keyword>
<sequence length="309" mass="35281">MLGAGIIRDISSAFSSPIVMVKKKDGSWPLVLSLPDFSLVFTVETDASDQGVGAVLVHKGKPLAFFSKGLGARYRGLSIYEKEMVAVLMVVKKWAAYLVGRHFIIKTDHQSLKFLAENQAITPFQQKWVVKMMGYDYEVQYRRRINNTVADALSRRPEITNLGNMAVSRVSTDMMNMVAASWHNDEKLAKIIKKLENESNKHAKYKWMRGVLKRKEKVKLQDDSKVHLVFHVSQLKKRIGSKLVQSKLPVVDPDGSISKEPMKILDRRIGRKGNMAVTEVLVEWSNSFPEDVIWEVFHTLKRRFPHFNP</sequence>
<name>A0A9W7ITL4_HIBTR</name>
<dbReference type="InterPro" id="IPR041373">
    <property type="entry name" value="RT_RNaseH"/>
</dbReference>
<keyword evidence="2" id="KW-0548">Nucleotidyltransferase</keyword>
<evidence type="ECO:0000256" key="3">
    <source>
        <dbReference type="ARBA" id="ARBA00022722"/>
    </source>
</evidence>